<name>A0A0B0NKA5_GOSAR</name>
<reference evidence="2" key="1">
    <citation type="submission" date="2014-09" db="EMBL/GenBank/DDBJ databases">
        <authorList>
            <person name="Mudge J."/>
            <person name="Ramaraj T."/>
            <person name="Lindquist I.E."/>
            <person name="Bharti A.K."/>
            <person name="Sundararajan A."/>
            <person name="Cameron C.T."/>
            <person name="Woodward J.E."/>
            <person name="May G.D."/>
            <person name="Brubaker C."/>
            <person name="Broadhvest J."/>
            <person name="Wilkins T.A."/>
        </authorList>
    </citation>
    <scope>NUCLEOTIDE SEQUENCE</scope>
    <source>
        <strain evidence="2">cv. AKA8401</strain>
    </source>
</reference>
<proteinExistence type="predicted"/>
<organism evidence="1 2">
    <name type="scientific">Gossypium arboreum</name>
    <name type="common">Tree cotton</name>
    <name type="synonym">Gossypium nanking</name>
    <dbReference type="NCBI Taxonomy" id="29729"/>
    <lineage>
        <taxon>Eukaryota</taxon>
        <taxon>Viridiplantae</taxon>
        <taxon>Streptophyta</taxon>
        <taxon>Embryophyta</taxon>
        <taxon>Tracheophyta</taxon>
        <taxon>Spermatophyta</taxon>
        <taxon>Magnoliopsida</taxon>
        <taxon>eudicotyledons</taxon>
        <taxon>Gunneridae</taxon>
        <taxon>Pentapetalae</taxon>
        <taxon>rosids</taxon>
        <taxon>malvids</taxon>
        <taxon>Malvales</taxon>
        <taxon>Malvaceae</taxon>
        <taxon>Malvoideae</taxon>
        <taxon>Gossypium</taxon>
    </lineage>
</organism>
<evidence type="ECO:0000313" key="1">
    <source>
        <dbReference type="EMBL" id="KHG11521.1"/>
    </source>
</evidence>
<gene>
    <name evidence="1" type="ORF">F383_04096</name>
</gene>
<keyword evidence="2" id="KW-1185">Reference proteome</keyword>
<sequence length="69" mass="8187">MNNYVNVHSIQVRMNCIWNLALKGEYEYDLLIDYRSYHELGDCQGLSSHYQSLFCHVIWLVNDVKVGMF</sequence>
<accession>A0A0B0NKA5</accession>
<dbReference type="Proteomes" id="UP000032142">
    <property type="component" value="Unassembled WGS sequence"/>
</dbReference>
<dbReference type="AlphaFoldDB" id="A0A0B0NKA5"/>
<dbReference type="EMBL" id="KN396000">
    <property type="protein sequence ID" value="KHG11521.1"/>
    <property type="molecule type" value="Genomic_DNA"/>
</dbReference>
<protein>
    <submittedName>
        <fullName evidence="1">Glycoprotein antigen BM86</fullName>
    </submittedName>
</protein>
<evidence type="ECO:0000313" key="2">
    <source>
        <dbReference type="Proteomes" id="UP000032142"/>
    </source>
</evidence>